<accession>A0A939J4P1</accession>
<dbReference type="AlphaFoldDB" id="A0A939J4P1"/>
<dbReference type="EMBL" id="JAEKJZ010000003">
    <property type="protein sequence ID" value="MBN9671817.1"/>
    <property type="molecule type" value="Genomic_DNA"/>
</dbReference>
<comment type="similarity">
    <text evidence="1">Belongs to the enoyl-CoA hydratase/isomerase family.</text>
</comment>
<dbReference type="Gene3D" id="3.90.226.10">
    <property type="entry name" value="2-enoyl-CoA Hydratase, Chain A, domain 1"/>
    <property type="match status" value="1"/>
</dbReference>
<proteinExistence type="inferred from homology"/>
<dbReference type="GO" id="GO:0003824">
    <property type="term" value="F:catalytic activity"/>
    <property type="evidence" value="ECO:0007669"/>
    <property type="project" value="InterPro"/>
</dbReference>
<dbReference type="Proteomes" id="UP000664096">
    <property type="component" value="Unassembled WGS sequence"/>
</dbReference>
<dbReference type="InterPro" id="IPR018376">
    <property type="entry name" value="Enoyl-CoA_hyd/isom_CS"/>
</dbReference>
<dbReference type="RefSeq" id="WP_207141672.1">
    <property type="nucleotide sequence ID" value="NZ_JAEKJZ010000003.1"/>
</dbReference>
<evidence type="ECO:0000313" key="2">
    <source>
        <dbReference type="EMBL" id="MBN9671817.1"/>
    </source>
</evidence>
<dbReference type="InterPro" id="IPR029045">
    <property type="entry name" value="ClpP/crotonase-like_dom_sf"/>
</dbReference>
<dbReference type="PANTHER" id="PTHR43459">
    <property type="entry name" value="ENOYL-COA HYDRATASE"/>
    <property type="match status" value="1"/>
</dbReference>
<dbReference type="SUPFAM" id="SSF52096">
    <property type="entry name" value="ClpP/crotonase"/>
    <property type="match status" value="1"/>
</dbReference>
<dbReference type="PROSITE" id="PS00166">
    <property type="entry name" value="ENOYL_COA_HYDRATASE"/>
    <property type="match status" value="1"/>
</dbReference>
<name>A0A939J4P1_9HYPH</name>
<protein>
    <submittedName>
        <fullName evidence="2">Enoyl-CoA hydratase/isomerase family protein</fullName>
    </submittedName>
</protein>
<dbReference type="CDD" id="cd06558">
    <property type="entry name" value="crotonase-like"/>
    <property type="match status" value="1"/>
</dbReference>
<comment type="caution">
    <text evidence="2">The sequence shown here is derived from an EMBL/GenBank/DDBJ whole genome shotgun (WGS) entry which is preliminary data.</text>
</comment>
<gene>
    <name evidence="2" type="ORF">JF539_15820</name>
</gene>
<reference evidence="2" key="1">
    <citation type="submission" date="2020-12" db="EMBL/GenBank/DDBJ databases">
        <title>Oil enriched cultivation method for isolating marine PHA-producing bacteria.</title>
        <authorList>
            <person name="Zheng W."/>
            <person name="Yu S."/>
            <person name="Huang Y."/>
        </authorList>
    </citation>
    <scope>NUCLEOTIDE SEQUENCE</scope>
    <source>
        <strain evidence="2">SY-2-12</strain>
    </source>
</reference>
<organism evidence="2 3">
    <name type="scientific">Roseibium aggregatum</name>
    <dbReference type="NCBI Taxonomy" id="187304"/>
    <lineage>
        <taxon>Bacteria</taxon>
        <taxon>Pseudomonadati</taxon>
        <taxon>Pseudomonadota</taxon>
        <taxon>Alphaproteobacteria</taxon>
        <taxon>Hyphomicrobiales</taxon>
        <taxon>Stappiaceae</taxon>
        <taxon>Roseibium</taxon>
    </lineage>
</organism>
<evidence type="ECO:0000313" key="3">
    <source>
        <dbReference type="Proteomes" id="UP000664096"/>
    </source>
</evidence>
<dbReference type="InterPro" id="IPR001753">
    <property type="entry name" value="Enoyl-CoA_hydra/iso"/>
</dbReference>
<dbReference type="Pfam" id="PF00378">
    <property type="entry name" value="ECH_1"/>
    <property type="match status" value="1"/>
</dbReference>
<evidence type="ECO:0000256" key="1">
    <source>
        <dbReference type="RuleBase" id="RU003707"/>
    </source>
</evidence>
<dbReference type="PANTHER" id="PTHR43459:SF1">
    <property type="entry name" value="EG:BACN32G11.4 PROTEIN"/>
    <property type="match status" value="1"/>
</dbReference>
<sequence length="257" mass="27303">MTLVETEQRGGAVWLWLNRPDRHNSLIPELVSDLRAAIAAAAKRNPAALVLSGRGASFSTGGDVAGFLAHAGSCAELSDYAGRLVSALHEAILDLLAFPVPVLAAVNGPVTGGALGLVLAADLVAVAEHSFLQPYYSEIGFGPDGGWTALLPDRIGVSKALEIQYLNRRLDAQEAAALGLVARVCPASGLGSVVDGWVAEIGGGSAQTHRVTRQNVWDERRCAGVRDRLERERKRFLDLVTCPATITGMREFTRERA</sequence>